<evidence type="ECO:0000313" key="1">
    <source>
        <dbReference type="EMBL" id="MDH1896566.1"/>
    </source>
</evidence>
<gene>
    <name evidence="1" type="ORF">N5I07_02920</name>
</gene>
<sequence>MSARTKGLLKRVAAVEKAVSRQYGGDSIEELSKYLRAADDLPREGDFIVASDDEITALAEVKGIDPERLRFYIELRNKIIRDDDC</sequence>
<reference evidence="1" key="1">
    <citation type="submission" date="2022-09" db="EMBL/GenBank/DDBJ databases">
        <title>Intensive care unit water sources are persistently colonized with multi-drug resistant bacteria and are the site of extensive horizontal gene transfer of antibiotic resistance genes.</title>
        <authorList>
            <person name="Diorio-Toth L."/>
        </authorList>
    </citation>
    <scope>NUCLEOTIDE SEQUENCE</scope>
    <source>
        <strain evidence="1">GD03796</strain>
    </source>
</reference>
<proteinExistence type="predicted"/>
<protein>
    <submittedName>
        <fullName evidence="1">Uncharacterized protein</fullName>
    </submittedName>
</protein>
<dbReference type="Proteomes" id="UP001160758">
    <property type="component" value="Unassembled WGS sequence"/>
</dbReference>
<accession>A0AA42V926</accession>
<comment type="caution">
    <text evidence="1">The sequence shown here is derived from an EMBL/GenBank/DDBJ whole genome shotgun (WGS) entry which is preliminary data.</text>
</comment>
<dbReference type="AlphaFoldDB" id="A0AA42V926"/>
<organism evidence="1 2">
    <name type="scientific">Aeromonas caviae</name>
    <name type="common">Aeromonas punctata</name>
    <dbReference type="NCBI Taxonomy" id="648"/>
    <lineage>
        <taxon>Bacteria</taxon>
        <taxon>Pseudomonadati</taxon>
        <taxon>Pseudomonadota</taxon>
        <taxon>Gammaproteobacteria</taxon>
        <taxon>Aeromonadales</taxon>
        <taxon>Aeromonadaceae</taxon>
        <taxon>Aeromonas</taxon>
    </lineage>
</organism>
<dbReference type="RefSeq" id="WP_279981077.1">
    <property type="nucleotide sequence ID" value="NZ_JAOCFT010000001.1"/>
</dbReference>
<name>A0AA42V926_AERCA</name>
<evidence type="ECO:0000313" key="2">
    <source>
        <dbReference type="Proteomes" id="UP001160758"/>
    </source>
</evidence>
<dbReference type="EMBL" id="JAOCFT010000001">
    <property type="protein sequence ID" value="MDH1896566.1"/>
    <property type="molecule type" value="Genomic_DNA"/>
</dbReference>